<name>A0A8J3FVY4_9PSEU</name>
<evidence type="ECO:0000313" key="2">
    <source>
        <dbReference type="EMBL" id="GGM72510.1"/>
    </source>
</evidence>
<evidence type="ECO:0000256" key="1">
    <source>
        <dbReference type="SAM" id="MobiDB-lite"/>
    </source>
</evidence>
<dbReference type="AlphaFoldDB" id="A0A8J3FVY4"/>
<reference evidence="2" key="1">
    <citation type="journal article" date="2014" name="Int. J. Syst. Evol. Microbiol.">
        <title>Complete genome sequence of Corynebacterium casei LMG S-19264T (=DSM 44701T), isolated from a smear-ripened cheese.</title>
        <authorList>
            <consortium name="US DOE Joint Genome Institute (JGI-PGF)"/>
            <person name="Walter F."/>
            <person name="Albersmeier A."/>
            <person name="Kalinowski J."/>
            <person name="Ruckert C."/>
        </authorList>
    </citation>
    <scope>NUCLEOTIDE SEQUENCE</scope>
    <source>
        <strain evidence="2">CGMCC 4.5737</strain>
    </source>
</reference>
<accession>A0A8J3FVY4</accession>
<dbReference type="Proteomes" id="UP000637578">
    <property type="component" value="Unassembled WGS sequence"/>
</dbReference>
<gene>
    <name evidence="2" type="ORF">GCM10012275_48890</name>
</gene>
<feature type="region of interest" description="Disordered" evidence="1">
    <location>
        <begin position="63"/>
        <end position="92"/>
    </location>
</feature>
<protein>
    <submittedName>
        <fullName evidence="2">Uncharacterized protein</fullName>
    </submittedName>
</protein>
<sequence length="92" mass="10430">MTNRLHPLPTPRRVAEREMVALERGSVGQFLNALCSTVDTVVSEMRLQIAVLLTEFRLWRTNERGCSRDSDRPPDGRARQVSHRSAQQGGTR</sequence>
<dbReference type="RefSeq" id="WP_189060755.1">
    <property type="nucleotide sequence ID" value="NZ_BMMK01000028.1"/>
</dbReference>
<reference evidence="2" key="2">
    <citation type="submission" date="2020-09" db="EMBL/GenBank/DDBJ databases">
        <authorList>
            <person name="Sun Q."/>
            <person name="Zhou Y."/>
        </authorList>
    </citation>
    <scope>NUCLEOTIDE SEQUENCE</scope>
    <source>
        <strain evidence="2">CGMCC 4.5737</strain>
    </source>
</reference>
<proteinExistence type="predicted"/>
<keyword evidence="3" id="KW-1185">Reference proteome</keyword>
<organism evidence="2 3">
    <name type="scientific">Longimycelium tulufanense</name>
    <dbReference type="NCBI Taxonomy" id="907463"/>
    <lineage>
        <taxon>Bacteria</taxon>
        <taxon>Bacillati</taxon>
        <taxon>Actinomycetota</taxon>
        <taxon>Actinomycetes</taxon>
        <taxon>Pseudonocardiales</taxon>
        <taxon>Pseudonocardiaceae</taxon>
        <taxon>Longimycelium</taxon>
    </lineage>
</organism>
<dbReference type="EMBL" id="BMMK01000028">
    <property type="protein sequence ID" value="GGM72510.1"/>
    <property type="molecule type" value="Genomic_DNA"/>
</dbReference>
<comment type="caution">
    <text evidence="2">The sequence shown here is derived from an EMBL/GenBank/DDBJ whole genome shotgun (WGS) entry which is preliminary data.</text>
</comment>
<feature type="compositionally biased region" description="Polar residues" evidence="1">
    <location>
        <begin position="83"/>
        <end position="92"/>
    </location>
</feature>
<feature type="compositionally biased region" description="Basic and acidic residues" evidence="1">
    <location>
        <begin position="63"/>
        <end position="78"/>
    </location>
</feature>
<evidence type="ECO:0000313" key="3">
    <source>
        <dbReference type="Proteomes" id="UP000637578"/>
    </source>
</evidence>